<dbReference type="Gene3D" id="3.30.420.10">
    <property type="entry name" value="Ribonuclease H-like superfamily/Ribonuclease H"/>
    <property type="match status" value="1"/>
</dbReference>
<dbReference type="AlphaFoldDB" id="A0AAW1MUM0"/>
<evidence type="ECO:0000313" key="2">
    <source>
        <dbReference type="Proteomes" id="UP001458880"/>
    </source>
</evidence>
<dbReference type="EMBL" id="JASPKY010000024">
    <property type="protein sequence ID" value="KAK9751973.1"/>
    <property type="molecule type" value="Genomic_DNA"/>
</dbReference>
<reference evidence="1 2" key="1">
    <citation type="journal article" date="2024" name="BMC Genomics">
        <title>De novo assembly and annotation of Popillia japonica's genome with initial clues to its potential as an invasive pest.</title>
        <authorList>
            <person name="Cucini C."/>
            <person name="Boschi S."/>
            <person name="Funari R."/>
            <person name="Cardaioli E."/>
            <person name="Iannotti N."/>
            <person name="Marturano G."/>
            <person name="Paoli F."/>
            <person name="Bruttini M."/>
            <person name="Carapelli A."/>
            <person name="Frati F."/>
            <person name="Nardi F."/>
        </authorList>
    </citation>
    <scope>NUCLEOTIDE SEQUENCE [LARGE SCALE GENOMIC DNA]</scope>
    <source>
        <strain evidence="1">DMR45628</strain>
    </source>
</reference>
<dbReference type="InterPro" id="IPR036397">
    <property type="entry name" value="RNaseH_sf"/>
</dbReference>
<sequence length="87" mass="10061">MVERVNAMILPMLQIAARQSDDINWDQYLTKIEQDLNTSVNKTTGQSAFELVYGYIPRFKDGITRDLTVDTKSYTEPKYLRDEAINV</sequence>
<evidence type="ECO:0000313" key="1">
    <source>
        <dbReference type="EMBL" id="KAK9751973.1"/>
    </source>
</evidence>
<proteinExistence type="predicted"/>
<protein>
    <submittedName>
        <fullName evidence="1">Uncharacterized protein</fullName>
    </submittedName>
</protein>
<name>A0AAW1MUM0_POPJA</name>
<accession>A0AAW1MUM0</accession>
<dbReference type="GO" id="GO:0003676">
    <property type="term" value="F:nucleic acid binding"/>
    <property type="evidence" value="ECO:0007669"/>
    <property type="project" value="InterPro"/>
</dbReference>
<organism evidence="1 2">
    <name type="scientific">Popillia japonica</name>
    <name type="common">Japanese beetle</name>
    <dbReference type="NCBI Taxonomy" id="7064"/>
    <lineage>
        <taxon>Eukaryota</taxon>
        <taxon>Metazoa</taxon>
        <taxon>Ecdysozoa</taxon>
        <taxon>Arthropoda</taxon>
        <taxon>Hexapoda</taxon>
        <taxon>Insecta</taxon>
        <taxon>Pterygota</taxon>
        <taxon>Neoptera</taxon>
        <taxon>Endopterygota</taxon>
        <taxon>Coleoptera</taxon>
        <taxon>Polyphaga</taxon>
        <taxon>Scarabaeiformia</taxon>
        <taxon>Scarabaeidae</taxon>
        <taxon>Rutelinae</taxon>
        <taxon>Popillia</taxon>
    </lineage>
</organism>
<dbReference type="Proteomes" id="UP001458880">
    <property type="component" value="Unassembled WGS sequence"/>
</dbReference>
<comment type="caution">
    <text evidence="1">The sequence shown here is derived from an EMBL/GenBank/DDBJ whole genome shotgun (WGS) entry which is preliminary data.</text>
</comment>
<keyword evidence="2" id="KW-1185">Reference proteome</keyword>
<gene>
    <name evidence="1" type="ORF">QE152_g4573</name>
</gene>